<feature type="domain" description="Peptidase M24" evidence="3">
    <location>
        <begin position="1432"/>
        <end position="1631"/>
    </location>
</feature>
<gene>
    <name evidence="4" type="ORF">CGC20_9240</name>
</gene>
<sequence length="1773" mass="188598">MDNGIAFAILPATVTNGVVTWENGEVAAWMPPDFQAPSDAHYCLILRKNGAWSVVSMPFTWNHLCIDGREDGETTTTTTQMPNTTTTSTTTTTPAPTANPHLSSSSFQSEGSASSSFASPITTTTLAPSPTTSTTAAPPPSVPTVSSVMQTVRSVVFAAVPTVNVMDFTSNVVYLPATATLVESMQALQAASIVIAVRFGATGPVSALLTDATAASVSFHVPHELYNVSVVTSHALSLVTLNTADVLVVGSQLRITPVLIALQQMSMSVVLSDESILEGTDILATVRFAGAGTALLYTTDVSKVITSTLSFSMVNNGAVGSRCKPSTSSIPYFITRYDVRFLVPGNYTARVHAGRKSVCATYNGKSVVVAPLAIQGIAATTTAASFPAATAIPIRLQGGTTTGIARGAYAAFASASSDCTSEGAKISLLPVNSFNSSSDSSAVPGALLVASSEVPTGSYVCMRRTSTNTKFAVRYHGKPVTVGAASMPPAAAATAPVLTIFNGSCGSLNLLEFVRPPASEDDIAAYLSAASNVSEAYRVFRFVAVKAGATAADKADACRRFKQEATRDAANGAMQFSFPFYLQQTNGVLCADEEYVRIDYTVIQPTNWLMSMAGVSDFASRMLVLSSGPEYDAVPLSVRSSRLASVGSGTAVRISQDGSCAFGYTARIQSYNTQQYIAVPTASVGVYTLCAGLYNETGTSMFVSTGSQVDLASYVRGRRKWMHEAGIERTEWTPCGSASTCGLHTQQAYIEVCNGAVRRNVWPQRLDGAFVGSDSAMVLMAGNLYKTQAIVLMNDVYVPVAAAFAHCQQFSLLQLSTDDGATYGPAAVVLGNHPQIALSPVTDVSGVIVGFVPWNAMCRGVHTGADVMVARTAAGISVIDISGLLFTKSEGYYAVCVRNGVAWARVTDTYIKVVIGGVTVYQAEAINTGDALANQKSIHLYQTQTATWGVAGTFSPSVSLLLKLVWMDSTCTMDAAYTAALRYISPSSAHATVEASLIAAAPAGVASPTLYPCYTANTFGNTAAPMPFEEHRGRSITVTQLTLSSLFYLPYLELSVSAPVDTRILLTEPQDPPITRVSLRVTSSQSDVPQCGAAATYATVLTIETDDLGRRWMTVPAWVPQTLGGSGATNVYLKMCATASSSANPEFVAVEAYLVLSANATNLAGNPMSLRLTFLPLNSSTDLLDYKAAQYALVKYAATELKVPETVVLVASLGNNAFELFIDDALQTGAAPQSTLTPTQQLYQTLAKGTNLPLFLNGRDNATAWFALAKAEAVHLVDQTSVDDYPALALPVSGSAGKSFNYTGLSIALFCVVVAPTTIGFVAFSVQQTIPTLSHSRFGKKTAVCVETGDSPPPRNPCSPMDLEADGGAKKDEARDVPLVVPRAEDTTQCPLYDSDDEGATHEMKDMGTSPPLRNDTFAMAHRKGVSSRSSKAATWCNETLRVLIDATKPGAKVCDLCRLGDDTITAKVKTMFKGTEKGIAFPTCISVNNCVCHNSPGVSDEATQQEIAMGDVVHYDLGIHVDGYCAVVAHTIQVTEDNELGKDEKAARVITATYNILNTALRQMRPGATIYQVTDVVEKAAEHYKVTPVDGVLSHMMKRYIIDGYRCIPQRRVAEHMVHDYDLEKAQVWTLDIVMTSGKGKLKERDARPCVFKVALDSNYSVKMESAKEVQKEIDSKYATFPFAIRNLEAKKARLGLNEMAKHGAVIPYPILFEKEGEVVAHFKITVLISNKKIEPITGLKPQKAPALEPYTDEMLLATNKLSLSLEKKAAK</sequence>
<dbReference type="InterPro" id="IPR047113">
    <property type="entry name" value="PA2G4/ARX1"/>
</dbReference>
<dbReference type="Gene3D" id="3.90.230.10">
    <property type="entry name" value="Creatinase/methionine aminopeptidase superfamily"/>
    <property type="match status" value="1"/>
</dbReference>
<organism evidence="4 5">
    <name type="scientific">Leishmania donovani</name>
    <dbReference type="NCBI Taxonomy" id="5661"/>
    <lineage>
        <taxon>Eukaryota</taxon>
        <taxon>Discoba</taxon>
        <taxon>Euglenozoa</taxon>
        <taxon>Kinetoplastea</taxon>
        <taxon>Metakinetoplastina</taxon>
        <taxon>Trypanosomatida</taxon>
        <taxon>Trypanosomatidae</taxon>
        <taxon>Leishmaniinae</taxon>
        <taxon>Leishmania</taxon>
    </lineage>
</organism>
<dbReference type="FunFam" id="1.10.10.10:FF:000029">
    <property type="entry name" value="Proliferation-associated 2G4, a"/>
    <property type="match status" value="1"/>
</dbReference>
<dbReference type="InterPro" id="IPR000994">
    <property type="entry name" value="Pept_M24"/>
</dbReference>
<evidence type="ECO:0000256" key="1">
    <source>
        <dbReference type="ARBA" id="ARBA00007319"/>
    </source>
</evidence>
<evidence type="ECO:0000313" key="5">
    <source>
        <dbReference type="Proteomes" id="UP000318821"/>
    </source>
</evidence>
<evidence type="ECO:0000256" key="2">
    <source>
        <dbReference type="SAM" id="MobiDB-lite"/>
    </source>
</evidence>
<dbReference type="VEuPathDB" id="TriTrypDB:LDHU3_19.0170"/>
<dbReference type="InterPro" id="IPR036390">
    <property type="entry name" value="WH_DNA-bd_sf"/>
</dbReference>
<evidence type="ECO:0000259" key="3">
    <source>
        <dbReference type="Pfam" id="PF00557"/>
    </source>
</evidence>
<dbReference type="SUPFAM" id="SSF55920">
    <property type="entry name" value="Creatinase/aminopeptidase"/>
    <property type="match status" value="1"/>
</dbReference>
<evidence type="ECO:0000313" key="4">
    <source>
        <dbReference type="EMBL" id="TPP41863.1"/>
    </source>
</evidence>
<dbReference type="VEuPathDB" id="TriTrypDB:LdBPK_190160.1"/>
<dbReference type="Gene3D" id="1.10.10.10">
    <property type="entry name" value="Winged helix-like DNA-binding domain superfamily/Winged helix DNA-binding domain"/>
    <property type="match status" value="1"/>
</dbReference>
<proteinExistence type="inferred from homology"/>
<comment type="caution">
    <text evidence="4">The sequence shown here is derived from an EMBL/GenBank/DDBJ whole genome shotgun (WGS) entry which is preliminary data.</text>
</comment>
<accession>A0A504X0Y1</accession>
<reference evidence="5" key="1">
    <citation type="submission" date="2019-02" db="EMBL/GenBank/DDBJ databases">
        <title>FDA dAtabase for Regulatory Grade micrObial Sequences (FDA-ARGOS): Supporting development and validation of Infectious Disease Dx tests.</title>
        <authorList>
            <person name="Duncan R."/>
            <person name="Fisher C."/>
            <person name="Tallon L."/>
            <person name="Sadzewicz L."/>
            <person name="Sengamalay N."/>
            <person name="Ott S."/>
            <person name="Godinez A."/>
            <person name="Nagaraj S."/>
            <person name="Vavikolanu K."/>
            <person name="Vyas G."/>
            <person name="Nadendla S."/>
            <person name="Aluvathingal J."/>
            <person name="Sichtig H."/>
        </authorList>
    </citation>
    <scope>NUCLEOTIDE SEQUENCE [LARGE SCALE GENOMIC DNA]</scope>
    <source>
        <strain evidence="5">FDAARGOS_360</strain>
    </source>
</reference>
<comment type="similarity">
    <text evidence="1">Belongs to the peptidase M24 family.</text>
</comment>
<dbReference type="VEuPathDB" id="TriTrypDB:LdCL_190006600"/>
<dbReference type="SUPFAM" id="SSF46785">
    <property type="entry name" value="Winged helix' DNA-binding domain"/>
    <property type="match status" value="1"/>
</dbReference>
<feature type="compositionally biased region" description="Low complexity" evidence="2">
    <location>
        <begin position="103"/>
        <end position="136"/>
    </location>
</feature>
<dbReference type="VEuPathDB" id="TriTrypDB:LdBPK_190150.1"/>
<dbReference type="VEuPathDB" id="TriTrypDB:LDHU3_19.0160"/>
<dbReference type="CDD" id="cd01089">
    <property type="entry name" value="PA2G4-like"/>
    <property type="match status" value="1"/>
</dbReference>
<dbReference type="InterPro" id="IPR036388">
    <property type="entry name" value="WH-like_DNA-bd_sf"/>
</dbReference>
<dbReference type="EMBL" id="RHLD01000033">
    <property type="protein sequence ID" value="TPP41863.1"/>
    <property type="molecule type" value="Genomic_DNA"/>
</dbReference>
<dbReference type="VEuPathDB" id="TriTrypDB:LdCL_190006500"/>
<name>A0A504X0Y1_LEIDO</name>
<protein>
    <submittedName>
        <fullName evidence="4">Metallopeptidase M24 family protein</fullName>
    </submittedName>
</protein>
<dbReference type="PANTHER" id="PTHR10804:SF11">
    <property type="entry name" value="PROLIFERATION-ASSOCIATED PROTEIN 2G4"/>
    <property type="match status" value="1"/>
</dbReference>
<feature type="region of interest" description="Disordered" evidence="2">
    <location>
        <begin position="73"/>
        <end position="144"/>
    </location>
</feature>
<dbReference type="Proteomes" id="UP000318821">
    <property type="component" value="Unassembled WGS sequence"/>
</dbReference>
<feature type="compositionally biased region" description="Low complexity" evidence="2">
    <location>
        <begin position="74"/>
        <end position="96"/>
    </location>
</feature>
<dbReference type="Pfam" id="PF00557">
    <property type="entry name" value="Peptidase_M24"/>
    <property type="match status" value="1"/>
</dbReference>
<dbReference type="PANTHER" id="PTHR10804">
    <property type="entry name" value="PROTEASE FAMILY M24 METHIONYL AMINOPEPTIDASE, AMINOPEPTIDASE P"/>
    <property type="match status" value="1"/>
</dbReference>
<dbReference type="InterPro" id="IPR036005">
    <property type="entry name" value="Creatinase/aminopeptidase-like"/>
</dbReference>